<organism evidence="9">
    <name type="scientific">marine metagenome</name>
    <dbReference type="NCBI Taxonomy" id="408172"/>
    <lineage>
        <taxon>unclassified sequences</taxon>
        <taxon>metagenomes</taxon>
        <taxon>ecological metagenomes</taxon>
    </lineage>
</organism>
<sequence length="124" mass="12709">MTQVLFVGVGGFLGSVARYLLVGLLQPSTGVSFPVGTLAVNVLGCVAIGGISELLETQPALTPETQAFLVIGLLGGFTTFSAFGNETLNLFRQGSMLAVANVVANVVLAIGGVWVGRSIAHLFT</sequence>
<evidence type="ECO:0000256" key="1">
    <source>
        <dbReference type="ARBA" id="ARBA00004651"/>
    </source>
</evidence>
<comment type="catalytic activity">
    <reaction evidence="7">
        <text>fluoride(in) = fluoride(out)</text>
        <dbReference type="Rhea" id="RHEA:76159"/>
        <dbReference type="ChEBI" id="CHEBI:17051"/>
    </reaction>
    <physiologicalReaction direction="left-to-right" evidence="7">
        <dbReference type="Rhea" id="RHEA:76160"/>
    </physiologicalReaction>
</comment>
<dbReference type="GO" id="GO:1903425">
    <property type="term" value="F:fluoride transmembrane transporter activity"/>
    <property type="evidence" value="ECO:0007669"/>
    <property type="project" value="TreeGrafter"/>
</dbReference>
<feature type="transmembrane region" description="Helical" evidence="8">
    <location>
        <begin position="96"/>
        <end position="116"/>
    </location>
</feature>
<name>A0A381R874_9ZZZZ</name>
<accession>A0A381R874</accession>
<dbReference type="EMBL" id="UINC01001740">
    <property type="protein sequence ID" value="SUZ87800.1"/>
    <property type="molecule type" value="Genomic_DNA"/>
</dbReference>
<dbReference type="AlphaFoldDB" id="A0A381R874"/>
<feature type="transmembrane region" description="Helical" evidence="8">
    <location>
        <begin position="33"/>
        <end position="55"/>
    </location>
</feature>
<evidence type="ECO:0000256" key="3">
    <source>
        <dbReference type="ARBA" id="ARBA00022692"/>
    </source>
</evidence>
<keyword evidence="2" id="KW-1003">Cell membrane</keyword>
<keyword evidence="5 8" id="KW-0472">Membrane</keyword>
<evidence type="ECO:0008006" key="10">
    <source>
        <dbReference type="Google" id="ProtNLM"/>
    </source>
</evidence>
<protein>
    <recommendedName>
        <fullName evidence="10">Fluoride ion transporter CrcB</fullName>
    </recommendedName>
</protein>
<keyword evidence="3 8" id="KW-0812">Transmembrane</keyword>
<comment type="subcellular location">
    <subcellularLocation>
        <location evidence="1">Cell membrane</location>
        <topology evidence="1">Multi-pass membrane protein</topology>
    </subcellularLocation>
</comment>
<evidence type="ECO:0000256" key="5">
    <source>
        <dbReference type="ARBA" id="ARBA00023136"/>
    </source>
</evidence>
<evidence type="ECO:0000256" key="8">
    <source>
        <dbReference type="SAM" id="Phobius"/>
    </source>
</evidence>
<gene>
    <name evidence="9" type="ORF">METZ01_LOCUS40654</name>
</gene>
<feature type="transmembrane region" description="Helical" evidence="8">
    <location>
        <begin position="67"/>
        <end position="84"/>
    </location>
</feature>
<evidence type="ECO:0000256" key="6">
    <source>
        <dbReference type="ARBA" id="ARBA00035120"/>
    </source>
</evidence>
<evidence type="ECO:0000313" key="9">
    <source>
        <dbReference type="EMBL" id="SUZ87800.1"/>
    </source>
</evidence>
<dbReference type="PANTHER" id="PTHR28259:SF1">
    <property type="entry name" value="FLUORIDE EXPORT PROTEIN 1-RELATED"/>
    <property type="match status" value="1"/>
</dbReference>
<reference evidence="9" key="1">
    <citation type="submission" date="2018-05" db="EMBL/GenBank/DDBJ databases">
        <authorList>
            <person name="Lanie J.A."/>
            <person name="Ng W.-L."/>
            <person name="Kazmierczak K.M."/>
            <person name="Andrzejewski T.M."/>
            <person name="Davidsen T.M."/>
            <person name="Wayne K.J."/>
            <person name="Tettelin H."/>
            <person name="Glass J.I."/>
            <person name="Rusch D."/>
            <person name="Podicherti R."/>
            <person name="Tsui H.-C.T."/>
            <person name="Winkler M.E."/>
        </authorList>
    </citation>
    <scope>NUCLEOTIDE SEQUENCE</scope>
</reference>
<dbReference type="HAMAP" id="MF_00454">
    <property type="entry name" value="FluC"/>
    <property type="match status" value="1"/>
</dbReference>
<dbReference type="Pfam" id="PF02537">
    <property type="entry name" value="CRCB"/>
    <property type="match status" value="1"/>
</dbReference>
<dbReference type="InterPro" id="IPR003691">
    <property type="entry name" value="FluC"/>
</dbReference>
<proteinExistence type="inferred from homology"/>
<keyword evidence="4 8" id="KW-1133">Transmembrane helix</keyword>
<evidence type="ECO:0000256" key="4">
    <source>
        <dbReference type="ARBA" id="ARBA00022989"/>
    </source>
</evidence>
<dbReference type="PANTHER" id="PTHR28259">
    <property type="entry name" value="FLUORIDE EXPORT PROTEIN 1-RELATED"/>
    <property type="match status" value="1"/>
</dbReference>
<evidence type="ECO:0000256" key="7">
    <source>
        <dbReference type="ARBA" id="ARBA00035585"/>
    </source>
</evidence>
<dbReference type="NCBIfam" id="TIGR00494">
    <property type="entry name" value="crcB"/>
    <property type="match status" value="1"/>
</dbReference>
<dbReference type="GO" id="GO:0005886">
    <property type="term" value="C:plasma membrane"/>
    <property type="evidence" value="ECO:0007669"/>
    <property type="project" value="UniProtKB-SubCell"/>
</dbReference>
<evidence type="ECO:0000256" key="2">
    <source>
        <dbReference type="ARBA" id="ARBA00022475"/>
    </source>
</evidence>
<comment type="similarity">
    <text evidence="6">Belongs to the fluoride channel Fluc/FEX (TC 1.A.43) family.</text>
</comment>